<dbReference type="AlphaFoldDB" id="A0A3E3ITI6"/>
<gene>
    <name evidence="1" type="ORF">DXC40_04880</name>
</gene>
<dbReference type="EMBL" id="QVME01000001">
    <property type="protein sequence ID" value="RGE70384.1"/>
    <property type="molecule type" value="Genomic_DNA"/>
</dbReference>
<protein>
    <submittedName>
        <fullName evidence="1">Uncharacterized protein</fullName>
    </submittedName>
</protein>
<comment type="caution">
    <text evidence="1">The sequence shown here is derived from an EMBL/GenBank/DDBJ whole genome shotgun (WGS) entry which is preliminary data.</text>
</comment>
<evidence type="ECO:0000313" key="1">
    <source>
        <dbReference type="EMBL" id="RGE70384.1"/>
    </source>
</evidence>
<reference evidence="1 2" key="1">
    <citation type="submission" date="2018-08" db="EMBL/GenBank/DDBJ databases">
        <title>A genome reference for cultivated species of the human gut microbiota.</title>
        <authorList>
            <person name="Zou Y."/>
            <person name="Xue W."/>
            <person name="Luo G."/>
        </authorList>
    </citation>
    <scope>NUCLEOTIDE SEQUENCE [LARGE SCALE GENOMIC DNA]</scope>
    <source>
        <strain evidence="1 2">TF05-12AC</strain>
    </source>
</reference>
<dbReference type="Proteomes" id="UP000260828">
    <property type="component" value="Unassembled WGS sequence"/>
</dbReference>
<sequence length="59" mass="7110">MTEKKQGCSKNPYDIELPQSIIESFARFLVPEIRKFYESEQGQKEFAEWQERKTEHKTD</sequence>
<organism evidence="1 2">
    <name type="scientific">Anaerotruncus colihominis</name>
    <dbReference type="NCBI Taxonomy" id="169435"/>
    <lineage>
        <taxon>Bacteria</taxon>
        <taxon>Bacillati</taxon>
        <taxon>Bacillota</taxon>
        <taxon>Clostridia</taxon>
        <taxon>Eubacteriales</taxon>
        <taxon>Oscillospiraceae</taxon>
        <taxon>Anaerotruncus</taxon>
    </lineage>
</organism>
<evidence type="ECO:0000313" key="2">
    <source>
        <dbReference type="Proteomes" id="UP000260828"/>
    </source>
</evidence>
<accession>A0A3E3ITI6</accession>
<proteinExistence type="predicted"/>
<name>A0A3E3ITI6_9FIRM</name>